<dbReference type="InterPro" id="IPR050791">
    <property type="entry name" value="Aldo-Keto_reductase"/>
</dbReference>
<dbReference type="Gene3D" id="3.20.20.100">
    <property type="entry name" value="NADP-dependent oxidoreductase domain"/>
    <property type="match status" value="1"/>
</dbReference>
<keyword evidence="1" id="KW-0560">Oxidoreductase</keyword>
<dbReference type="PRINTS" id="PR00069">
    <property type="entry name" value="ALDKETRDTASE"/>
</dbReference>
<dbReference type="GO" id="GO:0016491">
    <property type="term" value="F:oxidoreductase activity"/>
    <property type="evidence" value="ECO:0007669"/>
    <property type="project" value="UniProtKB-KW"/>
</dbReference>
<accession>A0A7G8BIV4</accession>
<dbReference type="PANTHER" id="PTHR43625:SF40">
    <property type="entry name" value="ALDO-KETO REDUCTASE YAKC [NADP(+)]"/>
    <property type="match status" value="1"/>
</dbReference>
<dbReference type="KEGG" id="adin:H7849_00100"/>
<proteinExistence type="predicted"/>
<dbReference type="PANTHER" id="PTHR43625">
    <property type="entry name" value="AFLATOXIN B1 ALDEHYDE REDUCTASE"/>
    <property type="match status" value="1"/>
</dbReference>
<dbReference type="SUPFAM" id="SSF51430">
    <property type="entry name" value="NAD(P)-linked oxidoreductase"/>
    <property type="match status" value="1"/>
</dbReference>
<dbReference type="CDD" id="cd19088">
    <property type="entry name" value="AKR_AKR13B1"/>
    <property type="match status" value="1"/>
</dbReference>
<dbReference type="EMBL" id="CP060394">
    <property type="protein sequence ID" value="QNI32474.1"/>
    <property type="molecule type" value="Genomic_DNA"/>
</dbReference>
<evidence type="ECO:0000313" key="3">
    <source>
        <dbReference type="EMBL" id="QNI32474.1"/>
    </source>
</evidence>
<dbReference type="InterPro" id="IPR036812">
    <property type="entry name" value="NAD(P)_OxRdtase_dom_sf"/>
</dbReference>
<evidence type="ECO:0000313" key="4">
    <source>
        <dbReference type="Proteomes" id="UP000515312"/>
    </source>
</evidence>
<dbReference type="InterPro" id="IPR023210">
    <property type="entry name" value="NADP_OxRdtase_dom"/>
</dbReference>
<dbReference type="Pfam" id="PF00248">
    <property type="entry name" value="Aldo_ket_red"/>
    <property type="match status" value="1"/>
</dbReference>
<dbReference type="AlphaFoldDB" id="A0A7G8BIV4"/>
<feature type="domain" description="NADP-dependent oxidoreductase" evidence="2">
    <location>
        <begin position="25"/>
        <end position="286"/>
    </location>
</feature>
<keyword evidence="4" id="KW-1185">Reference proteome</keyword>
<dbReference type="GO" id="GO:0005737">
    <property type="term" value="C:cytoplasm"/>
    <property type="evidence" value="ECO:0007669"/>
    <property type="project" value="TreeGrafter"/>
</dbReference>
<organism evidence="3 4">
    <name type="scientific">Alloacidobacterium dinghuense</name>
    <dbReference type="NCBI Taxonomy" id="2763107"/>
    <lineage>
        <taxon>Bacteria</taxon>
        <taxon>Pseudomonadati</taxon>
        <taxon>Acidobacteriota</taxon>
        <taxon>Terriglobia</taxon>
        <taxon>Terriglobales</taxon>
        <taxon>Acidobacteriaceae</taxon>
        <taxon>Alloacidobacterium</taxon>
    </lineage>
</organism>
<name>A0A7G8BIV4_9BACT</name>
<evidence type="ECO:0000256" key="1">
    <source>
        <dbReference type="ARBA" id="ARBA00023002"/>
    </source>
</evidence>
<gene>
    <name evidence="3" type="ORF">H7849_00100</name>
</gene>
<reference evidence="3 4" key="1">
    <citation type="submission" date="2020-08" db="EMBL/GenBank/DDBJ databases">
        <title>Edaphobacter telluris sp. nov. and Acidobacterium dinghuensis sp. nov., two acidobacteria isolated from forest soil.</title>
        <authorList>
            <person name="Fu J."/>
            <person name="Qiu L."/>
        </authorList>
    </citation>
    <scope>NUCLEOTIDE SEQUENCE [LARGE SCALE GENOMIC DNA]</scope>
    <source>
        <strain evidence="3">4Y35</strain>
    </source>
</reference>
<sequence length="295" mass="32015">MSQTQSITAAAAGTFTIGGDLTVNRLGYGAMRITGNGIWGPPADKAAALATLRRTVELGVNFVDTADSYGPYVSEELIAEALHPYPAGLVVATKGGWERVGPGQWVHNASPEHLRKAVEGSLNRLSLDRIDIYQLHIPDPAVSFDASMETLAELQRQGKIRHVALSNVAQEYIERARKIVPIVSVQNRYSFADREWDFVLNYCEKNDIAFLPWAPLGQNRAAHEALEKVAKELRATPLQVALAWLLKRSKVIIPIPGTSSVAHLEENVAAASLALPDAAYRELAAVEPPPASLRG</sequence>
<dbReference type="Proteomes" id="UP000515312">
    <property type="component" value="Chromosome"/>
</dbReference>
<dbReference type="NCBIfam" id="NF007695">
    <property type="entry name" value="PRK10376.1"/>
    <property type="match status" value="1"/>
</dbReference>
<protein>
    <submittedName>
        <fullName evidence="3">Aldo/keto reductase</fullName>
    </submittedName>
</protein>
<dbReference type="RefSeq" id="WP_186743428.1">
    <property type="nucleotide sequence ID" value="NZ_CP060394.1"/>
</dbReference>
<evidence type="ECO:0000259" key="2">
    <source>
        <dbReference type="Pfam" id="PF00248"/>
    </source>
</evidence>
<dbReference type="InterPro" id="IPR020471">
    <property type="entry name" value="AKR"/>
</dbReference>